<dbReference type="AlphaFoldDB" id="A0A377BV81"/>
<dbReference type="PANTHER" id="PTHR43790">
    <property type="entry name" value="CARBOHYDRATE TRANSPORT ATP-BINDING PROTEIN MG119-RELATED"/>
    <property type="match status" value="1"/>
</dbReference>
<dbReference type="SUPFAM" id="SSF52540">
    <property type="entry name" value="P-loop containing nucleoside triphosphate hydrolases"/>
    <property type="match status" value="1"/>
</dbReference>
<organism evidence="6 7">
    <name type="scientific">Escherichia coli</name>
    <dbReference type="NCBI Taxonomy" id="562"/>
    <lineage>
        <taxon>Bacteria</taxon>
        <taxon>Pseudomonadati</taxon>
        <taxon>Pseudomonadota</taxon>
        <taxon>Gammaproteobacteria</taxon>
        <taxon>Enterobacterales</taxon>
        <taxon>Enterobacteriaceae</taxon>
        <taxon>Escherichia</taxon>
    </lineage>
</organism>
<protein>
    <submittedName>
        <fullName evidence="6">Putative ABC transporter ATP-binding protein</fullName>
        <ecNumber evidence="6">3.6.3.17</ecNumber>
    </submittedName>
</protein>
<dbReference type="Gene3D" id="3.40.50.300">
    <property type="entry name" value="P-loop containing nucleotide triphosphate hydrolases"/>
    <property type="match status" value="1"/>
</dbReference>
<evidence type="ECO:0000256" key="1">
    <source>
        <dbReference type="ARBA" id="ARBA00022448"/>
    </source>
</evidence>
<dbReference type="Pfam" id="PF00005">
    <property type="entry name" value="ABC_tran"/>
    <property type="match status" value="1"/>
</dbReference>
<dbReference type="InterPro" id="IPR003439">
    <property type="entry name" value="ABC_transporter-like_ATP-bd"/>
</dbReference>
<dbReference type="EC" id="3.6.3.17" evidence="6"/>
<evidence type="ECO:0000259" key="5">
    <source>
        <dbReference type="PROSITE" id="PS50893"/>
    </source>
</evidence>
<evidence type="ECO:0000256" key="2">
    <source>
        <dbReference type="ARBA" id="ARBA00022737"/>
    </source>
</evidence>
<keyword evidence="3" id="KW-0547">Nucleotide-binding</keyword>
<dbReference type="InterPro" id="IPR050107">
    <property type="entry name" value="ABC_carbohydrate_import_ATPase"/>
</dbReference>
<dbReference type="SMART" id="SM00382">
    <property type="entry name" value="AAA"/>
    <property type="match status" value="1"/>
</dbReference>
<feature type="domain" description="ABC transporter" evidence="5">
    <location>
        <begin position="8"/>
        <end position="246"/>
    </location>
</feature>
<dbReference type="GO" id="GO:0005524">
    <property type="term" value="F:ATP binding"/>
    <property type="evidence" value="ECO:0007669"/>
    <property type="project" value="UniProtKB-KW"/>
</dbReference>
<gene>
    <name evidence="6" type="primary">yphE_3</name>
    <name evidence="6" type="ORF">NCTC13148_02371</name>
</gene>
<dbReference type="GO" id="GO:0016887">
    <property type="term" value="F:ATP hydrolysis activity"/>
    <property type="evidence" value="ECO:0007669"/>
    <property type="project" value="InterPro"/>
</dbReference>
<keyword evidence="1" id="KW-0813">Transport</keyword>
<name>A0A377BV81_ECOLX</name>
<keyword evidence="6" id="KW-0378">Hydrolase</keyword>
<keyword evidence="4 6" id="KW-0067">ATP-binding</keyword>
<evidence type="ECO:0000313" key="7">
    <source>
        <dbReference type="Proteomes" id="UP000254255"/>
    </source>
</evidence>
<accession>A0A377BV81</accession>
<proteinExistence type="predicted"/>
<evidence type="ECO:0000256" key="4">
    <source>
        <dbReference type="ARBA" id="ARBA00022840"/>
    </source>
</evidence>
<dbReference type="PROSITE" id="PS50893">
    <property type="entry name" value="ABC_TRANSPORTER_2"/>
    <property type="match status" value="1"/>
</dbReference>
<sequence length="251" mass="27382">MFTATEAVPVAKVVAGNKRYPGVVALDNVNFTLNKGEVRALLGKNGAGKSTLIRMLTGSERPDSGDIWIGETRLEGDEATLTRRAAELGVRAVYQELSLVEGLTVAENLCLGQWPRRNGMIDYLQMAQDAQRCYRRWALTLVLNNLVSTLSPAQKQLVEIARVMKGEPRVVILDEPTSSLASAEVELVISAVKKDVGTGRGGDLCQPPDGRNSPHCLLCHRYARWSGGGRCDARKHLHASYCVADARARSR</sequence>
<dbReference type="Proteomes" id="UP000254255">
    <property type="component" value="Unassembled WGS sequence"/>
</dbReference>
<evidence type="ECO:0000256" key="3">
    <source>
        <dbReference type="ARBA" id="ARBA00022741"/>
    </source>
</evidence>
<keyword evidence="2" id="KW-0677">Repeat</keyword>
<dbReference type="InterPro" id="IPR027417">
    <property type="entry name" value="P-loop_NTPase"/>
</dbReference>
<dbReference type="PANTHER" id="PTHR43790:SF9">
    <property type="entry name" value="GALACTOFURANOSE TRANSPORTER ATP-BINDING PROTEIN YTFR"/>
    <property type="match status" value="1"/>
</dbReference>
<reference evidence="6 7" key="1">
    <citation type="submission" date="2018-06" db="EMBL/GenBank/DDBJ databases">
        <authorList>
            <consortium name="Pathogen Informatics"/>
            <person name="Doyle S."/>
        </authorList>
    </citation>
    <scope>NUCLEOTIDE SEQUENCE [LARGE SCALE GENOMIC DNA]</scope>
    <source>
        <strain evidence="6 7">NCTC13148</strain>
    </source>
</reference>
<dbReference type="InterPro" id="IPR003593">
    <property type="entry name" value="AAA+_ATPase"/>
</dbReference>
<dbReference type="EMBL" id="UGET01000004">
    <property type="protein sequence ID" value="STL77404.1"/>
    <property type="molecule type" value="Genomic_DNA"/>
</dbReference>
<evidence type="ECO:0000313" key="6">
    <source>
        <dbReference type="EMBL" id="STL77404.1"/>
    </source>
</evidence>